<gene>
    <name evidence="1" type="ORF">GCM10007906_14600</name>
</gene>
<organism evidence="1 2">
    <name type="scientific">Vibrio hyugaensis</name>
    <dbReference type="NCBI Taxonomy" id="1534743"/>
    <lineage>
        <taxon>Bacteria</taxon>
        <taxon>Pseudomonadati</taxon>
        <taxon>Pseudomonadota</taxon>
        <taxon>Gammaproteobacteria</taxon>
        <taxon>Vibrionales</taxon>
        <taxon>Vibrionaceae</taxon>
        <taxon>Vibrio</taxon>
    </lineage>
</organism>
<accession>A0ABQ5XYX0</accession>
<dbReference type="RefSeq" id="WP_045401435.1">
    <property type="nucleotide sequence ID" value="NZ_BBLD01000044.1"/>
</dbReference>
<dbReference type="Proteomes" id="UP001156669">
    <property type="component" value="Unassembled WGS sequence"/>
</dbReference>
<evidence type="ECO:0000313" key="2">
    <source>
        <dbReference type="Proteomes" id="UP001156669"/>
    </source>
</evidence>
<keyword evidence="2" id="KW-1185">Reference proteome</keyword>
<sequence length="141" mass="16143">MNIKRTIGIAALIVVMPFINATGGDFTVYSPASEHRLETHLQFAHGFYSSLQFMPNDIIRHGYGLYAVVDETVFMLSINKNYEFLNNNRNAAETIEMNAKDYLSQINVAQFDAKSNTVYLSKRFEYERLDNVEISGQLGFW</sequence>
<evidence type="ECO:0000313" key="1">
    <source>
        <dbReference type="EMBL" id="GLR03873.1"/>
    </source>
</evidence>
<dbReference type="EMBL" id="BSOE01000019">
    <property type="protein sequence ID" value="GLR03873.1"/>
    <property type="molecule type" value="Genomic_DNA"/>
</dbReference>
<proteinExistence type="predicted"/>
<reference evidence="2" key="1">
    <citation type="journal article" date="2019" name="Int. J. Syst. Evol. Microbiol.">
        <title>The Global Catalogue of Microorganisms (GCM) 10K type strain sequencing project: providing services to taxonomists for standard genome sequencing and annotation.</title>
        <authorList>
            <consortium name="The Broad Institute Genomics Platform"/>
            <consortium name="The Broad Institute Genome Sequencing Center for Infectious Disease"/>
            <person name="Wu L."/>
            <person name="Ma J."/>
        </authorList>
    </citation>
    <scope>NUCLEOTIDE SEQUENCE [LARGE SCALE GENOMIC DNA]</scope>
    <source>
        <strain evidence="2">NBRC 110633</strain>
    </source>
</reference>
<name>A0ABQ5XYX0_9VIBR</name>
<comment type="caution">
    <text evidence="1">The sequence shown here is derived from an EMBL/GenBank/DDBJ whole genome shotgun (WGS) entry which is preliminary data.</text>
</comment>
<protein>
    <submittedName>
        <fullName evidence="1">Uncharacterized protein</fullName>
    </submittedName>
</protein>